<organism evidence="1 2">
    <name type="scientific">Sphaerobolus stellatus (strain SS14)</name>
    <dbReference type="NCBI Taxonomy" id="990650"/>
    <lineage>
        <taxon>Eukaryota</taxon>
        <taxon>Fungi</taxon>
        <taxon>Dikarya</taxon>
        <taxon>Basidiomycota</taxon>
        <taxon>Agaricomycotina</taxon>
        <taxon>Agaricomycetes</taxon>
        <taxon>Phallomycetidae</taxon>
        <taxon>Geastrales</taxon>
        <taxon>Sphaerobolaceae</taxon>
        <taxon>Sphaerobolus</taxon>
    </lineage>
</organism>
<sequence length="193" mass="21126">MDIRCTSLFRTVTLHSRFLVPSFRNGSSPAYPTHEIASDVQGAWLQSPLSQLSNILMAKDSTLPLDTVSTETSAETYEPPDIVRAAEKAKPDPPITAEIVVPRSEDDVVLPQIVTSVTNPAPVTNSGPTPSAEPVLIDGVVQWDWPPFLCTKRGNYQVNLLGVTWLEEQLVNYYVLDATQGVSLEEYETGLAN</sequence>
<name>A0A0C9UV02_SPHS4</name>
<keyword evidence="2" id="KW-1185">Reference proteome</keyword>
<dbReference type="EMBL" id="KN837293">
    <property type="protein sequence ID" value="KIJ28985.1"/>
    <property type="molecule type" value="Genomic_DNA"/>
</dbReference>
<dbReference type="AlphaFoldDB" id="A0A0C9UV02"/>
<evidence type="ECO:0000313" key="2">
    <source>
        <dbReference type="Proteomes" id="UP000054279"/>
    </source>
</evidence>
<gene>
    <name evidence="1" type="ORF">M422DRAFT_54399</name>
</gene>
<dbReference type="Proteomes" id="UP000054279">
    <property type="component" value="Unassembled WGS sequence"/>
</dbReference>
<proteinExistence type="predicted"/>
<accession>A0A0C9UV02</accession>
<dbReference type="HOGENOM" id="CLU_1409618_0_0_1"/>
<protein>
    <submittedName>
        <fullName evidence="1">Uncharacterized protein</fullName>
    </submittedName>
</protein>
<reference evidence="1 2" key="1">
    <citation type="submission" date="2014-06" db="EMBL/GenBank/DDBJ databases">
        <title>Evolutionary Origins and Diversification of the Mycorrhizal Mutualists.</title>
        <authorList>
            <consortium name="DOE Joint Genome Institute"/>
            <consortium name="Mycorrhizal Genomics Consortium"/>
            <person name="Kohler A."/>
            <person name="Kuo A."/>
            <person name="Nagy L.G."/>
            <person name="Floudas D."/>
            <person name="Copeland A."/>
            <person name="Barry K.W."/>
            <person name="Cichocki N."/>
            <person name="Veneault-Fourrey C."/>
            <person name="LaButti K."/>
            <person name="Lindquist E.A."/>
            <person name="Lipzen A."/>
            <person name="Lundell T."/>
            <person name="Morin E."/>
            <person name="Murat C."/>
            <person name="Riley R."/>
            <person name="Ohm R."/>
            <person name="Sun H."/>
            <person name="Tunlid A."/>
            <person name="Henrissat B."/>
            <person name="Grigoriev I.V."/>
            <person name="Hibbett D.S."/>
            <person name="Martin F."/>
        </authorList>
    </citation>
    <scope>NUCLEOTIDE SEQUENCE [LARGE SCALE GENOMIC DNA]</scope>
    <source>
        <strain evidence="1 2">SS14</strain>
    </source>
</reference>
<evidence type="ECO:0000313" key="1">
    <source>
        <dbReference type="EMBL" id="KIJ28985.1"/>
    </source>
</evidence>